<dbReference type="Gene3D" id="1.10.1220.10">
    <property type="entry name" value="Met repressor-like"/>
    <property type="match status" value="1"/>
</dbReference>
<dbReference type="Proteomes" id="UP000291088">
    <property type="component" value="Unassembled WGS sequence"/>
</dbReference>
<dbReference type="OrthoDB" id="5297106at2"/>
<dbReference type="EMBL" id="SDVB01000050">
    <property type="protein sequence ID" value="RYC26829.1"/>
    <property type="molecule type" value="Genomic_DNA"/>
</dbReference>
<name>A0A4Q2U0V6_9HYPH</name>
<dbReference type="AlphaFoldDB" id="A0A4Q2U0V6"/>
<dbReference type="InterPro" id="IPR008651">
    <property type="entry name" value="Uncharacterised_HicB"/>
</dbReference>
<comment type="caution">
    <text evidence="2">The sequence shown here is derived from an EMBL/GenBank/DDBJ whole genome shotgun (WGS) entry which is preliminary data.</text>
</comment>
<accession>A0A4Q2U0V6</accession>
<dbReference type="GO" id="GO:0006355">
    <property type="term" value="P:regulation of DNA-templated transcription"/>
    <property type="evidence" value="ECO:0007669"/>
    <property type="project" value="InterPro"/>
</dbReference>
<gene>
    <name evidence="2" type="ORF">EUU22_01215</name>
</gene>
<dbReference type="InterPro" id="IPR035069">
    <property type="entry name" value="TTHA1013/TTHA0281-like"/>
</dbReference>
<keyword evidence="3" id="KW-1185">Reference proteome</keyword>
<reference evidence="2 3" key="1">
    <citation type="submission" date="2019-01" db="EMBL/GenBank/DDBJ databases">
        <authorList>
            <person name="Deng T."/>
        </authorList>
    </citation>
    <scope>NUCLEOTIDE SEQUENCE [LARGE SCALE GENOMIC DNA]</scope>
    <source>
        <strain evidence="2 3">F8825</strain>
    </source>
</reference>
<dbReference type="RefSeq" id="WP_129330303.1">
    <property type="nucleotide sequence ID" value="NZ_SDVB01000050.1"/>
</dbReference>
<proteinExistence type="predicted"/>
<evidence type="ECO:0000313" key="2">
    <source>
        <dbReference type="EMBL" id="RYC26829.1"/>
    </source>
</evidence>
<feature type="region of interest" description="Disordered" evidence="1">
    <location>
        <begin position="108"/>
        <end position="128"/>
    </location>
</feature>
<sequence length="128" mass="14052">MKTIIYKGYQASVEFDDGSLFVKVLHIDDVLVAECDRASEAEAVARDLIDAYLADCEEEGREPAKPYKGSFNVRISPDLHKRAAMNAAAEGLSLNGWIGHAIEEKLARAGRPHRAEASPSDKRQAIRA</sequence>
<evidence type="ECO:0000256" key="1">
    <source>
        <dbReference type="SAM" id="MobiDB-lite"/>
    </source>
</evidence>
<dbReference type="InterPro" id="IPR010985">
    <property type="entry name" value="Ribbon_hlx_hlx"/>
</dbReference>
<dbReference type="Pfam" id="PF05534">
    <property type="entry name" value="HicB"/>
    <property type="match status" value="1"/>
</dbReference>
<dbReference type="SUPFAM" id="SSF143100">
    <property type="entry name" value="TTHA1013/TTHA0281-like"/>
    <property type="match status" value="1"/>
</dbReference>
<protein>
    <submittedName>
        <fullName evidence="2">Type II toxin-antitoxin system HicB family antitoxin</fullName>
    </submittedName>
</protein>
<dbReference type="SUPFAM" id="SSF47598">
    <property type="entry name" value="Ribbon-helix-helix"/>
    <property type="match status" value="1"/>
</dbReference>
<evidence type="ECO:0000313" key="3">
    <source>
        <dbReference type="Proteomes" id="UP000291088"/>
    </source>
</evidence>
<organism evidence="2 3">
    <name type="scientific">Ciceribacter ferrooxidans</name>
    <dbReference type="NCBI Taxonomy" id="2509717"/>
    <lineage>
        <taxon>Bacteria</taxon>
        <taxon>Pseudomonadati</taxon>
        <taxon>Pseudomonadota</taxon>
        <taxon>Alphaproteobacteria</taxon>
        <taxon>Hyphomicrobiales</taxon>
        <taxon>Rhizobiaceae</taxon>
        <taxon>Ciceribacter</taxon>
    </lineage>
</organism>
<dbReference type="InterPro" id="IPR013321">
    <property type="entry name" value="Arc_rbn_hlx_hlx"/>
</dbReference>